<dbReference type="PANTHER" id="PTHR42928">
    <property type="entry name" value="TRICARBOXYLATE-BINDING PROTEIN"/>
    <property type="match status" value="1"/>
</dbReference>
<dbReference type="CDD" id="cd07012">
    <property type="entry name" value="PBP2_Bug_TTT"/>
    <property type="match status" value="1"/>
</dbReference>
<proteinExistence type="inferred from homology"/>
<evidence type="ECO:0000313" key="4">
    <source>
        <dbReference type="Proteomes" id="UP000542125"/>
    </source>
</evidence>
<evidence type="ECO:0000256" key="1">
    <source>
        <dbReference type="ARBA" id="ARBA00006987"/>
    </source>
</evidence>
<keyword evidence="4" id="KW-1185">Reference proteome</keyword>
<dbReference type="InterPro" id="IPR042100">
    <property type="entry name" value="Bug_dom1"/>
</dbReference>
<keyword evidence="3" id="KW-0675">Receptor</keyword>
<protein>
    <submittedName>
        <fullName evidence="3">Tripartite-type tricarboxylate transporter receptor subunit TctC</fullName>
    </submittedName>
</protein>
<evidence type="ECO:0000313" key="3">
    <source>
        <dbReference type="EMBL" id="NYE84899.1"/>
    </source>
</evidence>
<dbReference type="InterPro" id="IPR005064">
    <property type="entry name" value="BUG"/>
</dbReference>
<reference evidence="3 4" key="1">
    <citation type="submission" date="2020-07" db="EMBL/GenBank/DDBJ databases">
        <title>Genomic Encyclopedia of Type Strains, Phase IV (KMG-V): Genome sequencing to study the core and pangenomes of soil and plant-associated prokaryotes.</title>
        <authorList>
            <person name="Whitman W."/>
        </authorList>
    </citation>
    <scope>NUCLEOTIDE SEQUENCE [LARGE SCALE GENOMIC DNA]</scope>
    <source>
        <strain evidence="3 4">SAS40</strain>
    </source>
</reference>
<organism evidence="3 4">
    <name type="scientific">Pigmentiphaga litoralis</name>
    <dbReference type="NCBI Taxonomy" id="516702"/>
    <lineage>
        <taxon>Bacteria</taxon>
        <taxon>Pseudomonadati</taxon>
        <taxon>Pseudomonadota</taxon>
        <taxon>Betaproteobacteria</taxon>
        <taxon>Burkholderiales</taxon>
        <taxon>Alcaligenaceae</taxon>
        <taxon>Pigmentiphaga</taxon>
    </lineage>
</organism>
<keyword evidence="2" id="KW-0732">Signal</keyword>
<dbReference type="PIRSF" id="PIRSF017082">
    <property type="entry name" value="YflP"/>
    <property type="match status" value="1"/>
</dbReference>
<dbReference type="Gene3D" id="3.40.190.10">
    <property type="entry name" value="Periplasmic binding protein-like II"/>
    <property type="match status" value="1"/>
</dbReference>
<feature type="signal peptide" evidence="2">
    <location>
        <begin position="1"/>
        <end position="22"/>
    </location>
</feature>
<dbReference type="Gene3D" id="3.40.190.150">
    <property type="entry name" value="Bordetella uptake gene, domain 1"/>
    <property type="match status" value="1"/>
</dbReference>
<accession>A0A7Y9LME7</accession>
<dbReference type="SUPFAM" id="SSF53850">
    <property type="entry name" value="Periplasmic binding protein-like II"/>
    <property type="match status" value="1"/>
</dbReference>
<comment type="similarity">
    <text evidence="1">Belongs to the UPF0065 (bug) family.</text>
</comment>
<sequence>MNMFVRLAALALTVALTPSAHAEDWPARPITLITPFAPASTPDTLARVLAEGLGKRLGKAVVVKNEGGGAGMIGTNTVAKAAPDGYTIGVSVPGPLVNNRMLYKSMPYDPVRDLLPISVAVNQTSLLVVRNGLTARNLSELVAELKRQPGKYNYASIGNGSLSHLTMELLAARSGTRIVHVPYPGSSQAVMAMISSDVDMAVLPALAVLPQVKAGKLRVIGASTAKRSALLPDIPTLSEQGMSDIDAGAWMGIVAPAGLPAPIARRLHDEIVAVLNDPATRTLLGQQMMDVVASTPEEFKV</sequence>
<feature type="chain" id="PRO_5031231616" evidence="2">
    <location>
        <begin position="23"/>
        <end position="301"/>
    </location>
</feature>
<dbReference type="PANTHER" id="PTHR42928:SF5">
    <property type="entry name" value="BLR1237 PROTEIN"/>
    <property type="match status" value="1"/>
</dbReference>
<dbReference type="EMBL" id="JACBYR010000002">
    <property type="protein sequence ID" value="NYE84899.1"/>
    <property type="molecule type" value="Genomic_DNA"/>
</dbReference>
<dbReference type="Proteomes" id="UP000542125">
    <property type="component" value="Unassembled WGS sequence"/>
</dbReference>
<dbReference type="RefSeq" id="WP_179588930.1">
    <property type="nucleotide sequence ID" value="NZ_JACBYR010000002.1"/>
</dbReference>
<dbReference type="AlphaFoldDB" id="A0A7Y9LME7"/>
<comment type="caution">
    <text evidence="3">The sequence shown here is derived from an EMBL/GenBank/DDBJ whole genome shotgun (WGS) entry which is preliminary data.</text>
</comment>
<name>A0A7Y9LME7_9BURK</name>
<evidence type="ECO:0000256" key="2">
    <source>
        <dbReference type="SAM" id="SignalP"/>
    </source>
</evidence>
<gene>
    <name evidence="3" type="ORF">FHW18_004206</name>
</gene>
<dbReference type="Pfam" id="PF03401">
    <property type="entry name" value="TctC"/>
    <property type="match status" value="1"/>
</dbReference>